<protein>
    <submittedName>
        <fullName evidence="1">Uncharacterized protein</fullName>
    </submittedName>
</protein>
<dbReference type="Proteomes" id="UP001454036">
    <property type="component" value="Unassembled WGS sequence"/>
</dbReference>
<comment type="caution">
    <text evidence="1">The sequence shown here is derived from an EMBL/GenBank/DDBJ whole genome shotgun (WGS) entry which is preliminary data.</text>
</comment>
<organism evidence="1 2">
    <name type="scientific">Lithospermum erythrorhizon</name>
    <name type="common">Purple gromwell</name>
    <name type="synonym">Lithospermum officinale var. erythrorhizon</name>
    <dbReference type="NCBI Taxonomy" id="34254"/>
    <lineage>
        <taxon>Eukaryota</taxon>
        <taxon>Viridiplantae</taxon>
        <taxon>Streptophyta</taxon>
        <taxon>Embryophyta</taxon>
        <taxon>Tracheophyta</taxon>
        <taxon>Spermatophyta</taxon>
        <taxon>Magnoliopsida</taxon>
        <taxon>eudicotyledons</taxon>
        <taxon>Gunneridae</taxon>
        <taxon>Pentapetalae</taxon>
        <taxon>asterids</taxon>
        <taxon>lamiids</taxon>
        <taxon>Boraginales</taxon>
        <taxon>Boraginaceae</taxon>
        <taxon>Boraginoideae</taxon>
        <taxon>Lithospermeae</taxon>
        <taxon>Lithospermum</taxon>
    </lineage>
</organism>
<evidence type="ECO:0000313" key="1">
    <source>
        <dbReference type="EMBL" id="GAA0152967.1"/>
    </source>
</evidence>
<proteinExistence type="predicted"/>
<reference evidence="1 2" key="1">
    <citation type="submission" date="2024-01" db="EMBL/GenBank/DDBJ databases">
        <title>The complete chloroplast genome sequence of Lithospermum erythrorhizon: insights into the phylogenetic relationship among Boraginaceae species and the maternal lineages of purple gromwells.</title>
        <authorList>
            <person name="Okada T."/>
            <person name="Watanabe K."/>
        </authorList>
    </citation>
    <scope>NUCLEOTIDE SEQUENCE [LARGE SCALE GENOMIC DNA]</scope>
</reference>
<dbReference type="AlphaFoldDB" id="A0AAV3PSS2"/>
<dbReference type="EMBL" id="BAABME010018202">
    <property type="protein sequence ID" value="GAA0152967.1"/>
    <property type="molecule type" value="Genomic_DNA"/>
</dbReference>
<name>A0AAV3PSS2_LITER</name>
<accession>A0AAV3PSS2</accession>
<gene>
    <name evidence="1" type="ORF">LIER_37598</name>
</gene>
<keyword evidence="2" id="KW-1185">Reference proteome</keyword>
<sequence>MLGNDDAANVLSIPLSRSNIRDKVIWHHTRSEVYLTCSGYKCACDMKRNGEVRVDQRGNAVVGVLSTLVGRTYGKCRLWFSTPLNLCITGCSWSSFKDWWTHLTCQFQRLGCLENLDRIDCVLCYIWKLKNQMVFEGLATFDDRVWQLGFALEADYKAACTTVLSSSTMQEEGGTSITQSRWTCPPHGWIKVNSDALWQRTKQDGAMGCVGQNAVEFFGWQILLPLKRDFTFDSRSTGHKRCFGVCLFESVETNCD</sequence>
<evidence type="ECO:0000313" key="2">
    <source>
        <dbReference type="Proteomes" id="UP001454036"/>
    </source>
</evidence>